<dbReference type="Proteomes" id="UP000255224">
    <property type="component" value="Unassembled WGS sequence"/>
</dbReference>
<name>A0A376DTS4_CHRCU</name>
<organism evidence="1 2">
    <name type="scientific">Chryseobacterium carnipullorum</name>
    <dbReference type="NCBI Taxonomy" id="1124835"/>
    <lineage>
        <taxon>Bacteria</taxon>
        <taxon>Pseudomonadati</taxon>
        <taxon>Bacteroidota</taxon>
        <taxon>Flavobacteriia</taxon>
        <taxon>Flavobacteriales</taxon>
        <taxon>Weeksellaceae</taxon>
        <taxon>Chryseobacterium group</taxon>
        <taxon>Chryseobacterium</taxon>
    </lineage>
</organism>
<evidence type="ECO:0000313" key="2">
    <source>
        <dbReference type="Proteomes" id="UP000255224"/>
    </source>
</evidence>
<accession>A0A376DTS4</accession>
<reference evidence="1 2" key="1">
    <citation type="submission" date="2018-06" db="EMBL/GenBank/DDBJ databases">
        <authorList>
            <consortium name="Pathogen Informatics"/>
            <person name="Doyle S."/>
        </authorList>
    </citation>
    <scope>NUCLEOTIDE SEQUENCE [LARGE SCALE GENOMIC DNA]</scope>
    <source>
        <strain evidence="1 2">NCTC13533</strain>
    </source>
</reference>
<evidence type="ECO:0000313" key="1">
    <source>
        <dbReference type="EMBL" id="STC95329.1"/>
    </source>
</evidence>
<sequence>MTAVPRARVFNKQESFKDYILKRATTSEIEINCLLKGKTKKKSLIKGQQDDHTDLYHLDKPISTEYKEVFFLF</sequence>
<dbReference type="AlphaFoldDB" id="A0A376DTS4"/>
<proteinExistence type="predicted"/>
<dbReference type="STRING" id="297244.SAMN05421639_101573"/>
<dbReference type="RefSeq" id="WP_123897822.1">
    <property type="nucleotide sequence ID" value="NZ_UFVQ01000003.1"/>
</dbReference>
<gene>
    <name evidence="1" type="ORF">NCTC13533_01861</name>
</gene>
<protein>
    <submittedName>
        <fullName evidence="1">Uncharacterized protein</fullName>
    </submittedName>
</protein>
<dbReference type="EMBL" id="UFVQ01000003">
    <property type="protein sequence ID" value="STC95329.1"/>
    <property type="molecule type" value="Genomic_DNA"/>
</dbReference>